<dbReference type="Proteomes" id="UP000494165">
    <property type="component" value="Unassembled WGS sequence"/>
</dbReference>
<dbReference type="PANTHER" id="PTHR14650">
    <property type="entry name" value="PROLYL HYDROXYLASE-RELATED"/>
    <property type="match status" value="1"/>
</dbReference>
<comment type="cofactor">
    <cofactor evidence="1">
        <name>L-ascorbate</name>
        <dbReference type="ChEBI" id="CHEBI:38290"/>
    </cofactor>
</comment>
<dbReference type="PANTHER" id="PTHR14650:SF1">
    <property type="entry name" value="2-OXOGLUTARATE AND IRON-DEPENDENT OXYGENASE DOMAIN-CONTAINING PROTEIN 3"/>
    <property type="match status" value="1"/>
</dbReference>
<evidence type="ECO:0000256" key="2">
    <source>
        <dbReference type="ARBA" id="ARBA00022723"/>
    </source>
</evidence>
<dbReference type="OrthoDB" id="427071at2759"/>
<evidence type="ECO:0000256" key="3">
    <source>
        <dbReference type="ARBA" id="ARBA00022964"/>
    </source>
</evidence>
<dbReference type="GO" id="GO:0016705">
    <property type="term" value="F:oxidoreductase activity, acting on paired donors, with incorporation or reduction of molecular oxygen"/>
    <property type="evidence" value="ECO:0007669"/>
    <property type="project" value="InterPro"/>
</dbReference>
<dbReference type="InterPro" id="IPR006620">
    <property type="entry name" value="Pro_4_hyd_alph"/>
</dbReference>
<feature type="region of interest" description="Disordered" evidence="6">
    <location>
        <begin position="1"/>
        <end position="46"/>
    </location>
</feature>
<sequence>MRHIKASERLTEKKVEKKLHAEKKSASQDEDKPKEPKYGPMPTLPNQRLWTRGMMVGGALIVLMFTSGKGREVTIAKQAETVQHKGQHVHCSDDYTKELQQYAGCVPEQCGRVITDGLVSTKEAKDMLQLAKKGMALGGSDGGATILDLHSGALSKGTAFVNVYSLQPNLLTPQDYKLYKTVRTKIHHSVAHHFGVAADLLHLTHPTFFSRLTDIEAKSPNDEYWHPHVDKETYEAFHYTSLLYLNDFGEDFKGGRFVFVDQDHTNRTVEPKRGRVSMFTSGSENLHYVEKVSSGERYALTVSFTCNIEAAIKDPATPK</sequence>
<feature type="domain" description="Fe2OG dioxygenase" evidence="7">
    <location>
        <begin position="203"/>
        <end position="308"/>
    </location>
</feature>
<keyword evidence="2" id="KW-0479">Metal-binding</keyword>
<dbReference type="EMBL" id="CADEPI010000018">
    <property type="protein sequence ID" value="CAB3364940.1"/>
    <property type="molecule type" value="Genomic_DNA"/>
</dbReference>
<comment type="caution">
    <text evidence="8">The sequence shown here is derived from an EMBL/GenBank/DDBJ whole genome shotgun (WGS) entry which is preliminary data.</text>
</comment>
<keyword evidence="3" id="KW-0223">Dioxygenase</keyword>
<gene>
    <name evidence="8" type="ORF">CLODIP_2_CD12414</name>
</gene>
<evidence type="ECO:0000313" key="9">
    <source>
        <dbReference type="Proteomes" id="UP000494165"/>
    </source>
</evidence>
<name>A0A8S1C847_9INSE</name>
<dbReference type="SMART" id="SM00702">
    <property type="entry name" value="P4Hc"/>
    <property type="match status" value="1"/>
</dbReference>
<keyword evidence="9" id="KW-1185">Reference proteome</keyword>
<evidence type="ECO:0000256" key="5">
    <source>
        <dbReference type="ARBA" id="ARBA00023004"/>
    </source>
</evidence>
<reference evidence="8 9" key="1">
    <citation type="submission" date="2020-04" db="EMBL/GenBank/DDBJ databases">
        <authorList>
            <person name="Alioto T."/>
            <person name="Alioto T."/>
            <person name="Gomez Garrido J."/>
        </authorList>
    </citation>
    <scope>NUCLEOTIDE SEQUENCE [LARGE SCALE GENOMIC DNA]</scope>
</reference>
<dbReference type="Gene3D" id="2.60.120.620">
    <property type="entry name" value="q2cbj1_9rhob like domain"/>
    <property type="match status" value="1"/>
</dbReference>
<dbReference type="GO" id="GO:0031418">
    <property type="term" value="F:L-ascorbic acid binding"/>
    <property type="evidence" value="ECO:0007669"/>
    <property type="project" value="InterPro"/>
</dbReference>
<keyword evidence="4" id="KW-0560">Oxidoreductase</keyword>
<dbReference type="InterPro" id="IPR039210">
    <property type="entry name" value="OGFOD3"/>
</dbReference>
<dbReference type="AlphaFoldDB" id="A0A8S1C847"/>
<dbReference type="PROSITE" id="PS51471">
    <property type="entry name" value="FE2OG_OXY"/>
    <property type="match status" value="1"/>
</dbReference>
<dbReference type="InterPro" id="IPR005123">
    <property type="entry name" value="Oxoglu/Fe-dep_dioxygenase_dom"/>
</dbReference>
<evidence type="ECO:0000313" key="8">
    <source>
        <dbReference type="EMBL" id="CAB3364940.1"/>
    </source>
</evidence>
<feature type="compositionally biased region" description="Basic and acidic residues" evidence="6">
    <location>
        <begin position="1"/>
        <end position="37"/>
    </location>
</feature>
<dbReference type="Pfam" id="PF13640">
    <property type="entry name" value="2OG-FeII_Oxy_3"/>
    <property type="match status" value="1"/>
</dbReference>
<evidence type="ECO:0000259" key="7">
    <source>
        <dbReference type="PROSITE" id="PS51471"/>
    </source>
</evidence>
<evidence type="ECO:0000256" key="1">
    <source>
        <dbReference type="ARBA" id="ARBA00001961"/>
    </source>
</evidence>
<dbReference type="GO" id="GO:0005506">
    <property type="term" value="F:iron ion binding"/>
    <property type="evidence" value="ECO:0007669"/>
    <property type="project" value="InterPro"/>
</dbReference>
<proteinExistence type="predicted"/>
<keyword evidence="5" id="KW-0408">Iron</keyword>
<dbReference type="InterPro" id="IPR044862">
    <property type="entry name" value="Pro_4_hyd_alph_FE2OG_OXY"/>
</dbReference>
<protein>
    <recommendedName>
        <fullName evidence="7">Fe2OG dioxygenase domain-containing protein</fullName>
    </recommendedName>
</protein>
<organism evidence="8 9">
    <name type="scientific">Cloeon dipterum</name>
    <dbReference type="NCBI Taxonomy" id="197152"/>
    <lineage>
        <taxon>Eukaryota</taxon>
        <taxon>Metazoa</taxon>
        <taxon>Ecdysozoa</taxon>
        <taxon>Arthropoda</taxon>
        <taxon>Hexapoda</taxon>
        <taxon>Insecta</taxon>
        <taxon>Pterygota</taxon>
        <taxon>Palaeoptera</taxon>
        <taxon>Ephemeroptera</taxon>
        <taxon>Pisciforma</taxon>
        <taxon>Baetidae</taxon>
        <taxon>Cloeon</taxon>
    </lineage>
</organism>
<evidence type="ECO:0000256" key="6">
    <source>
        <dbReference type="SAM" id="MobiDB-lite"/>
    </source>
</evidence>
<dbReference type="GO" id="GO:0016020">
    <property type="term" value="C:membrane"/>
    <property type="evidence" value="ECO:0007669"/>
    <property type="project" value="TreeGrafter"/>
</dbReference>
<evidence type="ECO:0000256" key="4">
    <source>
        <dbReference type="ARBA" id="ARBA00023002"/>
    </source>
</evidence>
<accession>A0A8S1C847</accession>
<dbReference type="GO" id="GO:0051213">
    <property type="term" value="F:dioxygenase activity"/>
    <property type="evidence" value="ECO:0007669"/>
    <property type="project" value="UniProtKB-KW"/>
</dbReference>